<sequence length="65" mass="7803">MALEASSRKMNISPMEMYQRLKRVDLFKRLVLDCYDVMHTQSLKHVSEDLVEALSNWEKQNKFNR</sequence>
<dbReference type="EMBL" id="WCUQ01000004">
    <property type="protein sequence ID" value="KAB4125903.1"/>
    <property type="molecule type" value="Genomic_DNA"/>
</dbReference>
<dbReference type="Proteomes" id="UP000438773">
    <property type="component" value="Unassembled WGS sequence"/>
</dbReference>
<evidence type="ECO:0000313" key="16">
    <source>
        <dbReference type="Proteomes" id="UP000462376"/>
    </source>
</evidence>
<dbReference type="Proteomes" id="UP000283684">
    <property type="component" value="Unassembled WGS sequence"/>
</dbReference>
<dbReference type="EMBL" id="WCUR01000079">
    <property type="protein sequence ID" value="KAB4112958.1"/>
    <property type="molecule type" value="Genomic_DNA"/>
</dbReference>
<dbReference type="Proteomes" id="UP000283766">
    <property type="component" value="Unassembled WGS sequence"/>
</dbReference>
<reference evidence="9 10" key="1">
    <citation type="submission" date="2018-08" db="EMBL/GenBank/DDBJ databases">
        <title>A genome reference for cultivated species of the human gut microbiota.</title>
        <authorList>
            <person name="Zou Y."/>
            <person name="Xue W."/>
            <person name="Luo G."/>
        </authorList>
    </citation>
    <scope>NUCLEOTIDE SEQUENCE [LARGE SCALE GENOMIC DNA]</scope>
    <source>
        <strain evidence="8 10">AM18-14LB</strain>
        <strain evidence="7 9">AM50-4</strain>
    </source>
</reference>
<dbReference type="InterPro" id="IPR024269">
    <property type="entry name" value="DUF3791"/>
</dbReference>
<evidence type="ECO:0000313" key="13">
    <source>
        <dbReference type="Proteomes" id="UP000438773"/>
    </source>
</evidence>
<dbReference type="EMBL" id="WCUA01000024">
    <property type="protein sequence ID" value="KAB4182709.1"/>
    <property type="molecule type" value="Genomic_DNA"/>
</dbReference>
<accession>A0A414WB45</accession>
<dbReference type="EMBL" id="QRJL01000008">
    <property type="protein sequence ID" value="RHH29963.1"/>
    <property type="molecule type" value="Genomic_DNA"/>
</dbReference>
<gene>
    <name evidence="8" type="ORF">DW216_13540</name>
    <name evidence="7" type="ORF">DW988_17615</name>
    <name evidence="6" type="ORF">GAP41_02920</name>
    <name evidence="5" type="ORF">GAP47_07730</name>
    <name evidence="4" type="ORF">GAQ34_17615</name>
    <name evidence="1" type="ORF">GAQ70_04190</name>
    <name evidence="2" type="ORF">GAQ72_16955</name>
    <name evidence="3" type="ORF">GAQ75_07225</name>
</gene>
<evidence type="ECO:0000313" key="14">
    <source>
        <dbReference type="Proteomes" id="UP000441711"/>
    </source>
</evidence>
<dbReference type="Proteomes" id="UP000441711">
    <property type="component" value="Unassembled WGS sequence"/>
</dbReference>
<dbReference type="EMBL" id="QSEE01000021">
    <property type="protein sequence ID" value="RGZ45494.1"/>
    <property type="molecule type" value="Genomic_DNA"/>
</dbReference>
<evidence type="ECO:0000313" key="7">
    <source>
        <dbReference type="EMBL" id="RGZ45494.1"/>
    </source>
</evidence>
<evidence type="ECO:0000313" key="11">
    <source>
        <dbReference type="Proteomes" id="UP000431575"/>
    </source>
</evidence>
<reference evidence="11 12" key="2">
    <citation type="journal article" date="2019" name="Nat. Med.">
        <title>A library of human gut bacterial isolates paired with longitudinal multiomics data enables mechanistic microbiome research.</title>
        <authorList>
            <person name="Poyet M."/>
            <person name="Groussin M."/>
            <person name="Gibbons S.M."/>
            <person name="Avila-Pacheco J."/>
            <person name="Jiang X."/>
            <person name="Kearney S.M."/>
            <person name="Perrotta A.R."/>
            <person name="Berdy B."/>
            <person name="Zhao S."/>
            <person name="Lieberman T.D."/>
            <person name="Swanson P.K."/>
            <person name="Smith M."/>
            <person name="Roesemann S."/>
            <person name="Alexander J.E."/>
            <person name="Rich S.A."/>
            <person name="Livny J."/>
            <person name="Vlamakis H."/>
            <person name="Clish C."/>
            <person name="Bullock K."/>
            <person name="Deik A."/>
            <person name="Scott J."/>
            <person name="Pierce K.A."/>
            <person name="Xavier R.J."/>
            <person name="Alm E.J."/>
        </authorList>
    </citation>
    <scope>NUCLEOTIDE SEQUENCE [LARGE SCALE GENOMIC DNA]</scope>
    <source>
        <strain evidence="4 15">BIOML-A21</strain>
        <strain evidence="1 14">BIOML-A36</strain>
        <strain evidence="3 13">BIOML-A37</strain>
        <strain evidence="2 12">BIOML-A38</strain>
        <strain evidence="5 16">BIOML-A5</strain>
        <strain evidence="6 11">BIOML-A6</strain>
    </source>
</reference>
<proteinExistence type="predicted"/>
<evidence type="ECO:0000313" key="9">
    <source>
        <dbReference type="Proteomes" id="UP000283684"/>
    </source>
</evidence>
<evidence type="ECO:0000313" key="15">
    <source>
        <dbReference type="Proteomes" id="UP000442334"/>
    </source>
</evidence>
<evidence type="ECO:0000313" key="6">
    <source>
        <dbReference type="EMBL" id="KAB4245805.1"/>
    </source>
</evidence>
<evidence type="ECO:0000313" key="4">
    <source>
        <dbReference type="EMBL" id="KAB4182709.1"/>
    </source>
</evidence>
<dbReference type="AlphaFoldDB" id="A0A414WB45"/>
<protein>
    <submittedName>
        <fullName evidence="8">DUF3791 domain-containing protein</fullName>
    </submittedName>
</protein>
<organism evidence="8 10">
    <name type="scientific">Bacteroides uniformis</name>
    <dbReference type="NCBI Taxonomy" id="820"/>
    <lineage>
        <taxon>Bacteria</taxon>
        <taxon>Pseudomonadati</taxon>
        <taxon>Bacteroidota</taxon>
        <taxon>Bacteroidia</taxon>
        <taxon>Bacteroidales</taxon>
        <taxon>Bacteroidaceae</taxon>
        <taxon>Bacteroides</taxon>
    </lineage>
</organism>
<evidence type="ECO:0000313" key="12">
    <source>
        <dbReference type="Proteomes" id="UP000434462"/>
    </source>
</evidence>
<dbReference type="Proteomes" id="UP000442334">
    <property type="component" value="Unassembled WGS sequence"/>
</dbReference>
<dbReference type="Proteomes" id="UP000434462">
    <property type="component" value="Unassembled WGS sequence"/>
</dbReference>
<dbReference type="Proteomes" id="UP000462376">
    <property type="component" value="Unassembled WGS sequence"/>
</dbReference>
<evidence type="ECO:0000313" key="8">
    <source>
        <dbReference type="EMBL" id="RHH29963.1"/>
    </source>
</evidence>
<name>A0A414WB45_BACUN</name>
<comment type="caution">
    <text evidence="8">The sequence shown here is derived from an EMBL/GenBank/DDBJ whole genome shotgun (WGS) entry which is preliminary data.</text>
</comment>
<evidence type="ECO:0000313" key="5">
    <source>
        <dbReference type="EMBL" id="KAB4237930.1"/>
    </source>
</evidence>
<evidence type="ECO:0000313" key="10">
    <source>
        <dbReference type="Proteomes" id="UP000283766"/>
    </source>
</evidence>
<evidence type="ECO:0000313" key="2">
    <source>
        <dbReference type="EMBL" id="KAB4112958.1"/>
    </source>
</evidence>
<dbReference type="EMBL" id="WCUP01000003">
    <property type="protein sequence ID" value="KAB4110961.1"/>
    <property type="molecule type" value="Genomic_DNA"/>
</dbReference>
<evidence type="ECO:0000313" key="1">
    <source>
        <dbReference type="EMBL" id="KAB4110961.1"/>
    </source>
</evidence>
<dbReference type="EMBL" id="WCTM01000002">
    <property type="protein sequence ID" value="KAB4245805.1"/>
    <property type="molecule type" value="Genomic_DNA"/>
</dbReference>
<dbReference type="EMBL" id="WCTL01000005">
    <property type="protein sequence ID" value="KAB4237930.1"/>
    <property type="molecule type" value="Genomic_DNA"/>
</dbReference>
<dbReference type="Pfam" id="PF12668">
    <property type="entry name" value="DUF3791"/>
    <property type="match status" value="1"/>
</dbReference>
<dbReference type="Proteomes" id="UP000431575">
    <property type="component" value="Unassembled WGS sequence"/>
</dbReference>
<evidence type="ECO:0000313" key="3">
    <source>
        <dbReference type="EMBL" id="KAB4125903.1"/>
    </source>
</evidence>